<feature type="signal peptide" evidence="2">
    <location>
        <begin position="1"/>
        <end position="23"/>
    </location>
</feature>
<dbReference type="RefSeq" id="WP_284352451.1">
    <property type="nucleotide sequence ID" value="NZ_BRXS01000007.1"/>
</dbReference>
<sequence>MSTTHTSSPALVRAAGICLAAHAALSVFSAVAFATFLSGPPPAWLQEPANQQALRIGWTFGPATTVVLGALAGLLHAAGKLGARRALLIFVLGFSISLASELSGTATGYPFGPYAYSGLLGWKVAGLVPFNIPTSWFFMLYCSLAICGRILRVADDGWSKARWAAVAGLVLTAWDVSMDPAMVRTAHWLWHLAPEAQQTTLQRVFVSDLFYGMPLSNWLGWLLTGTVVARVMLAVVPPSAWARLVAPSRFPLALYAVNGVLPLTICARYGMWWAVILGFVAMALPLALALRAPSTLGAPRSALTLPDDGASAERRAPSVVGIPS</sequence>
<dbReference type="AlphaFoldDB" id="A0AA37Q7K0"/>
<accession>A0AA37Q7K0</accession>
<evidence type="ECO:0000256" key="2">
    <source>
        <dbReference type="SAM" id="SignalP"/>
    </source>
</evidence>
<gene>
    <name evidence="3" type="ORF">rosag_45380</name>
</gene>
<keyword evidence="1" id="KW-1133">Transmembrane helix</keyword>
<proteinExistence type="predicted"/>
<organism evidence="3 4">
    <name type="scientific">Roseisolibacter agri</name>
    <dbReference type="NCBI Taxonomy" id="2014610"/>
    <lineage>
        <taxon>Bacteria</taxon>
        <taxon>Pseudomonadati</taxon>
        <taxon>Gemmatimonadota</taxon>
        <taxon>Gemmatimonadia</taxon>
        <taxon>Gemmatimonadales</taxon>
        <taxon>Gemmatimonadaceae</taxon>
        <taxon>Roseisolibacter</taxon>
    </lineage>
</organism>
<keyword evidence="1" id="KW-0812">Transmembrane</keyword>
<evidence type="ECO:0000256" key="1">
    <source>
        <dbReference type="SAM" id="Phobius"/>
    </source>
</evidence>
<dbReference type="Proteomes" id="UP001161325">
    <property type="component" value="Unassembled WGS sequence"/>
</dbReference>
<dbReference type="PANTHER" id="PTHR39419">
    <property type="entry name" value="SLL0814 PROTEIN"/>
    <property type="match status" value="1"/>
</dbReference>
<dbReference type="Pfam" id="PF04240">
    <property type="entry name" value="Caroten_synth"/>
    <property type="match status" value="1"/>
</dbReference>
<evidence type="ECO:0000313" key="4">
    <source>
        <dbReference type="Proteomes" id="UP001161325"/>
    </source>
</evidence>
<keyword evidence="4" id="KW-1185">Reference proteome</keyword>
<dbReference type="EMBL" id="BRXS01000007">
    <property type="protein sequence ID" value="GLC28025.1"/>
    <property type="molecule type" value="Genomic_DNA"/>
</dbReference>
<feature type="transmembrane region" description="Helical" evidence="1">
    <location>
        <begin position="12"/>
        <end position="36"/>
    </location>
</feature>
<dbReference type="InterPro" id="IPR007354">
    <property type="entry name" value="CruF-like"/>
</dbReference>
<protein>
    <recommendedName>
        <fullName evidence="5">Carotenoid biosynthesis protein</fullName>
    </recommendedName>
</protein>
<keyword evidence="2" id="KW-0732">Signal</keyword>
<dbReference type="PANTHER" id="PTHR39419:SF1">
    <property type="entry name" value="SLL0814 PROTEIN"/>
    <property type="match status" value="1"/>
</dbReference>
<feature type="transmembrane region" description="Helical" evidence="1">
    <location>
        <begin position="218"/>
        <end position="236"/>
    </location>
</feature>
<comment type="caution">
    <text evidence="3">The sequence shown here is derived from an EMBL/GenBank/DDBJ whole genome shotgun (WGS) entry which is preliminary data.</text>
</comment>
<keyword evidence="1" id="KW-0472">Membrane</keyword>
<feature type="transmembrane region" description="Helical" evidence="1">
    <location>
        <begin position="132"/>
        <end position="151"/>
    </location>
</feature>
<reference evidence="3" key="1">
    <citation type="submission" date="2022-08" db="EMBL/GenBank/DDBJ databases">
        <title>Draft genome sequencing of Roseisolibacter agri AW1220.</title>
        <authorList>
            <person name="Tobiishi Y."/>
            <person name="Tonouchi A."/>
        </authorList>
    </citation>
    <scope>NUCLEOTIDE SEQUENCE</scope>
    <source>
        <strain evidence="3">AW1220</strain>
    </source>
</reference>
<evidence type="ECO:0000313" key="3">
    <source>
        <dbReference type="EMBL" id="GLC28025.1"/>
    </source>
</evidence>
<feature type="transmembrane region" description="Helical" evidence="1">
    <location>
        <begin position="56"/>
        <end position="75"/>
    </location>
</feature>
<feature type="transmembrane region" description="Helical" evidence="1">
    <location>
        <begin position="271"/>
        <end position="290"/>
    </location>
</feature>
<feature type="transmembrane region" description="Helical" evidence="1">
    <location>
        <begin position="87"/>
        <end position="112"/>
    </location>
</feature>
<name>A0AA37Q7K0_9BACT</name>
<evidence type="ECO:0008006" key="5">
    <source>
        <dbReference type="Google" id="ProtNLM"/>
    </source>
</evidence>
<feature type="chain" id="PRO_5041353826" description="Carotenoid biosynthesis protein" evidence="2">
    <location>
        <begin position="24"/>
        <end position="324"/>
    </location>
</feature>